<accession>A0A4Z2EHU9</accession>
<name>A0A4Z2EHU9_9TELE</name>
<protein>
    <submittedName>
        <fullName evidence="1">Uncharacterized protein</fullName>
    </submittedName>
</protein>
<dbReference type="EMBL" id="SRLO01006931">
    <property type="protein sequence ID" value="TNN28406.1"/>
    <property type="molecule type" value="Genomic_DNA"/>
</dbReference>
<comment type="caution">
    <text evidence="1">The sequence shown here is derived from an EMBL/GenBank/DDBJ whole genome shotgun (WGS) entry which is preliminary data.</text>
</comment>
<organism evidence="1 2">
    <name type="scientific">Liparis tanakae</name>
    <name type="common">Tanaka's snailfish</name>
    <dbReference type="NCBI Taxonomy" id="230148"/>
    <lineage>
        <taxon>Eukaryota</taxon>
        <taxon>Metazoa</taxon>
        <taxon>Chordata</taxon>
        <taxon>Craniata</taxon>
        <taxon>Vertebrata</taxon>
        <taxon>Euteleostomi</taxon>
        <taxon>Actinopterygii</taxon>
        <taxon>Neopterygii</taxon>
        <taxon>Teleostei</taxon>
        <taxon>Neoteleostei</taxon>
        <taxon>Acanthomorphata</taxon>
        <taxon>Eupercaria</taxon>
        <taxon>Perciformes</taxon>
        <taxon>Cottioidei</taxon>
        <taxon>Cottales</taxon>
        <taxon>Liparidae</taxon>
        <taxon>Liparis</taxon>
    </lineage>
</organism>
<reference evidence="1 2" key="1">
    <citation type="submission" date="2019-03" db="EMBL/GenBank/DDBJ databases">
        <title>First draft genome of Liparis tanakae, snailfish: a comprehensive survey of snailfish specific genes.</title>
        <authorList>
            <person name="Kim W."/>
            <person name="Song I."/>
            <person name="Jeong J.-H."/>
            <person name="Kim D."/>
            <person name="Kim S."/>
            <person name="Ryu S."/>
            <person name="Song J.Y."/>
            <person name="Lee S.K."/>
        </authorList>
    </citation>
    <scope>NUCLEOTIDE SEQUENCE [LARGE SCALE GENOMIC DNA]</scope>
    <source>
        <tissue evidence="1">Muscle</tissue>
    </source>
</reference>
<keyword evidence="2" id="KW-1185">Reference proteome</keyword>
<evidence type="ECO:0000313" key="2">
    <source>
        <dbReference type="Proteomes" id="UP000314294"/>
    </source>
</evidence>
<gene>
    <name evidence="1" type="ORF">EYF80_061446</name>
</gene>
<dbReference type="Proteomes" id="UP000314294">
    <property type="component" value="Unassembled WGS sequence"/>
</dbReference>
<dbReference type="OrthoDB" id="546434at2759"/>
<dbReference type="AlphaFoldDB" id="A0A4Z2EHU9"/>
<evidence type="ECO:0000313" key="1">
    <source>
        <dbReference type="EMBL" id="TNN28406.1"/>
    </source>
</evidence>
<sequence length="91" mass="10448">MNVFVFISFGKRSAGSLRRGCECIVLEPSEMIVRLRSVLAHVRYAGETPRRRTNHSRLDHLFARSFGGFVLEGPWQRHEGETETSRVGVFR</sequence>
<proteinExistence type="predicted"/>